<proteinExistence type="inferred from homology"/>
<comment type="caution">
    <text evidence="11">The sequence shown here is derived from an EMBL/GenBank/DDBJ whole genome shotgun (WGS) entry which is preliminary data.</text>
</comment>
<feature type="region of interest" description="G3" evidence="7">
    <location>
        <begin position="86"/>
        <end position="89"/>
    </location>
</feature>
<dbReference type="NCBIfam" id="TIGR00231">
    <property type="entry name" value="small_GTP"/>
    <property type="match status" value="1"/>
</dbReference>
<feature type="region of interest" description="G1" evidence="7">
    <location>
        <begin position="39"/>
        <end position="46"/>
    </location>
</feature>
<dbReference type="SUPFAM" id="SSF52540">
    <property type="entry name" value="P-loop containing nucleoside triphosphate hydrolases"/>
    <property type="match status" value="1"/>
</dbReference>
<dbReference type="InterPro" id="IPR015946">
    <property type="entry name" value="KH_dom-like_a/b"/>
</dbReference>
<dbReference type="Pfam" id="PF01926">
    <property type="entry name" value="MMR_HSR1"/>
    <property type="match status" value="1"/>
</dbReference>
<dbReference type="Proteomes" id="UP000230790">
    <property type="component" value="Unassembled WGS sequence"/>
</dbReference>
<comment type="subcellular location">
    <subcellularLocation>
        <location evidence="6">Cytoplasm</location>
    </subcellularLocation>
    <subcellularLocation>
        <location evidence="6">Cell membrane</location>
        <topology evidence="6">Peripheral membrane protein</topology>
    </subcellularLocation>
</comment>
<dbReference type="PRINTS" id="PR00326">
    <property type="entry name" value="GTP1OBG"/>
</dbReference>
<dbReference type="GO" id="GO:0043024">
    <property type="term" value="F:ribosomal small subunit binding"/>
    <property type="evidence" value="ECO:0007669"/>
    <property type="project" value="TreeGrafter"/>
</dbReference>
<evidence type="ECO:0000256" key="6">
    <source>
        <dbReference type="HAMAP-Rule" id="MF_00367"/>
    </source>
</evidence>
<keyword evidence="3 6" id="KW-0547">Nucleotide-binding</keyword>
<keyword evidence="4 6" id="KW-0694">RNA-binding</keyword>
<comment type="similarity">
    <text evidence="1 6 7 8">Belongs to the TRAFAC class TrmE-Era-EngA-EngB-Septin-like GTPase superfamily. Era GTPase family.</text>
</comment>
<dbReference type="InterPro" id="IPR004044">
    <property type="entry name" value="KH_dom_type_2"/>
</dbReference>
<dbReference type="GO" id="GO:0000028">
    <property type="term" value="P:ribosomal small subunit assembly"/>
    <property type="evidence" value="ECO:0007669"/>
    <property type="project" value="TreeGrafter"/>
</dbReference>
<evidence type="ECO:0000256" key="2">
    <source>
        <dbReference type="ARBA" id="ARBA00020484"/>
    </source>
</evidence>
<dbReference type="HAMAP" id="MF_00367">
    <property type="entry name" value="GTPase_Era"/>
    <property type="match status" value="1"/>
</dbReference>
<dbReference type="PANTHER" id="PTHR42698:SF1">
    <property type="entry name" value="GTPASE ERA, MITOCHONDRIAL"/>
    <property type="match status" value="1"/>
</dbReference>
<dbReference type="Gene3D" id="3.40.50.300">
    <property type="entry name" value="P-loop containing nucleotide triphosphate hydrolases"/>
    <property type="match status" value="1"/>
</dbReference>
<comment type="function">
    <text evidence="6">An essential GTPase that binds both GDP and GTP, with rapid nucleotide exchange. Plays a role in 16S rRNA processing and 30S ribosomal subunit biogenesis and possibly also in cell cycle regulation and energy metabolism.</text>
</comment>
<dbReference type="GO" id="GO:0070181">
    <property type="term" value="F:small ribosomal subunit rRNA binding"/>
    <property type="evidence" value="ECO:0007669"/>
    <property type="project" value="UniProtKB-UniRule"/>
</dbReference>
<evidence type="ECO:0000256" key="8">
    <source>
        <dbReference type="RuleBase" id="RU003761"/>
    </source>
</evidence>
<dbReference type="PROSITE" id="PS51713">
    <property type="entry name" value="G_ERA"/>
    <property type="match status" value="1"/>
</dbReference>
<name>A0A2M8QH05_9CHLR</name>
<dbReference type="PANTHER" id="PTHR42698">
    <property type="entry name" value="GTPASE ERA"/>
    <property type="match status" value="1"/>
</dbReference>
<dbReference type="CDD" id="cd04163">
    <property type="entry name" value="Era"/>
    <property type="match status" value="1"/>
</dbReference>
<dbReference type="EMBL" id="PGTN01000001">
    <property type="protein sequence ID" value="PJF49090.1"/>
    <property type="molecule type" value="Genomic_DNA"/>
</dbReference>
<dbReference type="NCBIfam" id="TIGR00436">
    <property type="entry name" value="era"/>
    <property type="match status" value="2"/>
</dbReference>
<evidence type="ECO:0000256" key="1">
    <source>
        <dbReference type="ARBA" id="ARBA00007921"/>
    </source>
</evidence>
<dbReference type="InterPro" id="IPR006073">
    <property type="entry name" value="GTP-bd"/>
</dbReference>
<keyword evidence="6" id="KW-0690">Ribosome biogenesis</keyword>
<evidence type="ECO:0000313" key="12">
    <source>
        <dbReference type="Proteomes" id="UP000230790"/>
    </source>
</evidence>
<protein>
    <recommendedName>
        <fullName evidence="2 6">GTPase Era</fullName>
    </recommendedName>
</protein>
<dbReference type="Gene3D" id="3.30.300.20">
    <property type="match status" value="1"/>
</dbReference>
<sequence>MSDQAQTHDETERLIQSFLGGEEPPPPADHRSGYVAVVGKPNVGKSTLVNALIGHKVAIISPKPQTTRRRILGILTREDAQVLFLDTPGVHEPKQALNRYMMREVDAALKDCDAILFVTDVSRLPTDEDQRVAEHISRLPQPKLLAMNKADLLDPRDVVEHVAAHEALLPQPQTDAATEAPGQAQARSAAAIFDLQTSILTSGTRGDNLDKLLNMILNTLPYGPRYFPPGQFTDQNARFLAAEFVREQALRFLEQEVPHGIAVAIEEWQPRPNGVIYIAATVYVERESHKGILIGKEGEMLKKIGANARKEIERELGTKVYLELWAKVRPGWRRDDVWVARLMGAGA</sequence>
<keyword evidence="6" id="KW-1003">Cell membrane</keyword>
<dbReference type="AlphaFoldDB" id="A0A2M8QH05"/>
<comment type="subunit">
    <text evidence="6">Monomer.</text>
</comment>
<evidence type="ECO:0000256" key="3">
    <source>
        <dbReference type="ARBA" id="ARBA00022741"/>
    </source>
</evidence>
<evidence type="ECO:0000259" key="10">
    <source>
        <dbReference type="PROSITE" id="PS51713"/>
    </source>
</evidence>
<keyword evidence="6" id="KW-0472">Membrane</keyword>
<keyword evidence="6" id="KW-0699">rRNA-binding</keyword>
<dbReference type="GO" id="GO:0005886">
    <property type="term" value="C:plasma membrane"/>
    <property type="evidence" value="ECO:0007669"/>
    <property type="project" value="UniProtKB-SubCell"/>
</dbReference>
<dbReference type="CDD" id="cd22534">
    <property type="entry name" value="KH-II_Era"/>
    <property type="match status" value="1"/>
</dbReference>
<dbReference type="NCBIfam" id="NF000908">
    <property type="entry name" value="PRK00089.1"/>
    <property type="match status" value="1"/>
</dbReference>
<gene>
    <name evidence="6" type="primary">era</name>
    <name evidence="11" type="ORF">CUN48_00305</name>
</gene>
<evidence type="ECO:0000313" key="11">
    <source>
        <dbReference type="EMBL" id="PJF49090.1"/>
    </source>
</evidence>
<dbReference type="GO" id="GO:0003924">
    <property type="term" value="F:GTPase activity"/>
    <property type="evidence" value="ECO:0007669"/>
    <property type="project" value="UniProtKB-UniRule"/>
</dbReference>
<feature type="domain" description="Era-type G" evidence="10">
    <location>
        <begin position="31"/>
        <end position="222"/>
    </location>
</feature>
<feature type="region of interest" description="G5" evidence="7">
    <location>
        <begin position="201"/>
        <end position="203"/>
    </location>
</feature>
<feature type="binding site" evidence="6">
    <location>
        <begin position="86"/>
        <end position="90"/>
    </location>
    <ligand>
        <name>GTP</name>
        <dbReference type="ChEBI" id="CHEBI:37565"/>
    </ligand>
</feature>
<evidence type="ECO:0000256" key="7">
    <source>
        <dbReference type="PROSITE-ProRule" id="PRU01050"/>
    </source>
</evidence>
<feature type="region of interest" description="G4" evidence="7">
    <location>
        <begin position="148"/>
        <end position="151"/>
    </location>
</feature>
<dbReference type="GO" id="GO:0005829">
    <property type="term" value="C:cytosol"/>
    <property type="evidence" value="ECO:0007669"/>
    <property type="project" value="TreeGrafter"/>
</dbReference>
<evidence type="ECO:0000256" key="5">
    <source>
        <dbReference type="ARBA" id="ARBA00023134"/>
    </source>
</evidence>
<dbReference type="Pfam" id="PF07650">
    <property type="entry name" value="KH_2"/>
    <property type="match status" value="1"/>
</dbReference>
<feature type="region of interest" description="G2" evidence="7">
    <location>
        <begin position="65"/>
        <end position="69"/>
    </location>
</feature>
<dbReference type="InterPro" id="IPR030388">
    <property type="entry name" value="G_ERA_dom"/>
</dbReference>
<reference evidence="11 12" key="1">
    <citation type="submission" date="2017-11" db="EMBL/GenBank/DDBJ databases">
        <title>Evolution of Phototrophy in the Chloroflexi Phylum Driven by Horizontal Gene Transfer.</title>
        <authorList>
            <person name="Ward L.M."/>
            <person name="Hemp J."/>
            <person name="Shih P.M."/>
            <person name="Mcglynn S.E."/>
            <person name="Fischer W."/>
        </authorList>
    </citation>
    <scope>NUCLEOTIDE SEQUENCE [LARGE SCALE GENOMIC DNA]</scope>
    <source>
        <strain evidence="11">JP3_7</strain>
    </source>
</reference>
<feature type="binding site" evidence="6">
    <location>
        <begin position="39"/>
        <end position="46"/>
    </location>
    <ligand>
        <name>GTP</name>
        <dbReference type="ChEBI" id="CHEBI:37565"/>
    </ligand>
</feature>
<keyword evidence="5 6" id="KW-0342">GTP-binding</keyword>
<feature type="domain" description="KH type-2" evidence="9">
    <location>
        <begin position="253"/>
        <end position="330"/>
    </location>
</feature>
<dbReference type="GO" id="GO:0005525">
    <property type="term" value="F:GTP binding"/>
    <property type="evidence" value="ECO:0007669"/>
    <property type="project" value="UniProtKB-UniRule"/>
</dbReference>
<dbReference type="PROSITE" id="PS50823">
    <property type="entry name" value="KH_TYPE_2"/>
    <property type="match status" value="1"/>
</dbReference>
<keyword evidence="6" id="KW-0963">Cytoplasm</keyword>
<accession>A0A2M8QH05</accession>
<dbReference type="InterPro" id="IPR027417">
    <property type="entry name" value="P-loop_NTPase"/>
</dbReference>
<organism evidence="11 12">
    <name type="scientific">Candidatus Thermofonsia Clade 3 bacterium</name>
    <dbReference type="NCBI Taxonomy" id="2364212"/>
    <lineage>
        <taxon>Bacteria</taxon>
        <taxon>Bacillati</taxon>
        <taxon>Chloroflexota</taxon>
        <taxon>Candidatus Thermofontia</taxon>
        <taxon>Candidatus Thermofonsia Clade 3</taxon>
    </lineage>
</organism>
<evidence type="ECO:0000256" key="4">
    <source>
        <dbReference type="ARBA" id="ARBA00022884"/>
    </source>
</evidence>
<evidence type="ECO:0000259" key="9">
    <source>
        <dbReference type="PROSITE" id="PS50823"/>
    </source>
</evidence>
<dbReference type="InterPro" id="IPR005225">
    <property type="entry name" value="Small_GTP-bd"/>
</dbReference>
<feature type="binding site" evidence="6">
    <location>
        <begin position="148"/>
        <end position="151"/>
    </location>
    <ligand>
        <name>GTP</name>
        <dbReference type="ChEBI" id="CHEBI:37565"/>
    </ligand>
</feature>
<dbReference type="InterPro" id="IPR005662">
    <property type="entry name" value="GTPase_Era-like"/>
</dbReference>